<dbReference type="InterPro" id="IPR036134">
    <property type="entry name" value="Crypto/Photolyase_FAD-like_sf"/>
</dbReference>
<dbReference type="EMBL" id="QCXX01000010">
    <property type="protein sequence ID" value="PUV21487.1"/>
    <property type="molecule type" value="Genomic_DNA"/>
</dbReference>
<dbReference type="PANTHER" id="PTHR11455:SF9">
    <property type="entry name" value="CRYPTOCHROME CIRCADIAN CLOCK 5 ISOFORM X1"/>
    <property type="match status" value="1"/>
</dbReference>
<keyword evidence="2 4" id="KW-0285">Flavoprotein</keyword>
<evidence type="ECO:0000256" key="2">
    <source>
        <dbReference type="ARBA" id="ARBA00022630"/>
    </source>
</evidence>
<dbReference type="InterPro" id="IPR014729">
    <property type="entry name" value="Rossmann-like_a/b/a_fold"/>
</dbReference>
<feature type="binding site" evidence="4">
    <location>
        <position position="228"/>
    </location>
    <ligand>
        <name>FAD</name>
        <dbReference type="ChEBI" id="CHEBI:57692"/>
    </ligand>
</feature>
<accession>A0A363NL96</accession>
<evidence type="ECO:0000256" key="1">
    <source>
        <dbReference type="ARBA" id="ARBA00001932"/>
    </source>
</evidence>
<comment type="cofactor">
    <cofactor evidence="4">
        <name>FAD</name>
        <dbReference type="ChEBI" id="CHEBI:57692"/>
    </cofactor>
    <text evidence="4">Binds 1 FAD per subunit.</text>
</comment>
<evidence type="ECO:0000256" key="3">
    <source>
        <dbReference type="ARBA" id="ARBA00022827"/>
    </source>
</evidence>
<dbReference type="OrthoDB" id="9772484at2"/>
<comment type="caution">
    <text evidence="6">The sequence shown here is derived from an EMBL/GenBank/DDBJ whole genome shotgun (WGS) entry which is preliminary data.</text>
</comment>
<evidence type="ECO:0000313" key="6">
    <source>
        <dbReference type="EMBL" id="PUV21487.1"/>
    </source>
</evidence>
<dbReference type="Gene3D" id="3.40.50.620">
    <property type="entry name" value="HUPs"/>
    <property type="match status" value="1"/>
</dbReference>
<evidence type="ECO:0000313" key="7">
    <source>
        <dbReference type="Proteomes" id="UP000250831"/>
    </source>
</evidence>
<dbReference type="GO" id="GO:0071949">
    <property type="term" value="F:FAD binding"/>
    <property type="evidence" value="ECO:0007669"/>
    <property type="project" value="TreeGrafter"/>
</dbReference>
<evidence type="ECO:0000256" key="4">
    <source>
        <dbReference type="PIRSR" id="PIRSR602081-1"/>
    </source>
</evidence>
<proteinExistence type="predicted"/>
<reference evidence="6 7" key="1">
    <citation type="submission" date="2018-04" db="EMBL/GenBank/DDBJ databases">
        <title>Sphingobacterium sp. M46 Genome.</title>
        <authorList>
            <person name="Cheng J."/>
            <person name="Li Y."/>
        </authorList>
    </citation>
    <scope>NUCLEOTIDE SEQUENCE [LARGE SCALE GENOMIC DNA]</scope>
    <source>
        <strain evidence="6 7">M46</strain>
    </source>
</reference>
<dbReference type="SUPFAM" id="SSF52425">
    <property type="entry name" value="Cryptochrome/photolyase, N-terminal domain"/>
    <property type="match status" value="1"/>
</dbReference>
<dbReference type="GO" id="GO:0003904">
    <property type="term" value="F:deoxyribodipyrimidine photo-lyase activity"/>
    <property type="evidence" value="ECO:0007669"/>
    <property type="project" value="TreeGrafter"/>
</dbReference>
<dbReference type="PROSITE" id="PS51645">
    <property type="entry name" value="PHR_CRY_ALPHA_BETA"/>
    <property type="match status" value="1"/>
</dbReference>
<dbReference type="Proteomes" id="UP000250831">
    <property type="component" value="Unassembled WGS sequence"/>
</dbReference>
<feature type="domain" description="Photolyase/cryptochrome alpha/beta" evidence="5">
    <location>
        <begin position="4"/>
        <end position="138"/>
    </location>
</feature>
<dbReference type="SUPFAM" id="SSF48173">
    <property type="entry name" value="Cryptochrome/photolyase FAD-binding domain"/>
    <property type="match status" value="1"/>
</dbReference>
<keyword evidence="7" id="KW-1185">Reference proteome</keyword>
<evidence type="ECO:0000259" key="5">
    <source>
        <dbReference type="PROSITE" id="PS51645"/>
    </source>
</evidence>
<keyword evidence="6" id="KW-0456">Lyase</keyword>
<dbReference type="Gene3D" id="1.10.579.10">
    <property type="entry name" value="DNA Cyclobutane Dipyrimidine Photolyase, subunit A, domain 3"/>
    <property type="match status" value="1"/>
</dbReference>
<keyword evidence="3 4" id="KW-0274">FAD</keyword>
<dbReference type="InterPro" id="IPR005101">
    <property type="entry name" value="Cryptochr/Photolyase_FAD-bd"/>
</dbReference>
<dbReference type="InterPro" id="IPR002081">
    <property type="entry name" value="Cryptochrome/DNA_photolyase_1"/>
</dbReference>
<dbReference type="Gene3D" id="1.25.40.80">
    <property type="match status" value="1"/>
</dbReference>
<dbReference type="Pfam" id="PF03441">
    <property type="entry name" value="FAD_binding_7"/>
    <property type="match status" value="1"/>
</dbReference>
<organism evidence="6 7">
    <name type="scientific">Sphingobacterium athyrii</name>
    <dbReference type="NCBI Taxonomy" id="2152717"/>
    <lineage>
        <taxon>Bacteria</taxon>
        <taxon>Pseudomonadati</taxon>
        <taxon>Bacteroidota</taxon>
        <taxon>Sphingobacteriia</taxon>
        <taxon>Sphingobacteriales</taxon>
        <taxon>Sphingobacteriaceae</taxon>
        <taxon>Sphingobacterium</taxon>
    </lineage>
</organism>
<dbReference type="GO" id="GO:0003677">
    <property type="term" value="F:DNA binding"/>
    <property type="evidence" value="ECO:0007669"/>
    <property type="project" value="TreeGrafter"/>
</dbReference>
<protein>
    <submittedName>
        <fullName evidence="6">Deoxyribodipyrimidine photolyase</fullName>
    </submittedName>
</protein>
<dbReference type="InterPro" id="IPR006050">
    <property type="entry name" value="DNA_photolyase_N"/>
</dbReference>
<sequence length="424" mass="48868">MDKRATMIWFRNDLRLHDNEVFYQASEKSSFIIPVYCFDPRYFERNRFGTLNTGVLRAAFVIEAVTALKEKLKSHGSDLLTYIGKPEDIIPRIAQKYQVNEVYHHREVALRETSISEKVESELWSSKINLRHFIGHTLYHKEDLPFPIKDIPNGFSIFKKKVERESSVRQPIPFPSNFLTPPHLEDTKIPTLKDLGYSDQQIKSVDDIYILGGEDTALSIMHSVLSTYPETEQDPVILGPFIAAGALSPILLYNNIKKLGEGKKDKRFEKIIDILLWRDYFRFMLKKYPNIFFKPLGTKNSNAVDIPSLTVNEDLFEKWKSGQTDHDFINSTMIQLKKTGYIPYQAGLIAASYLVHEYHVNWLKGASWFEEQLLDYSPATLYGQWSHVAGVGTSDKDNKALDWQKLIKTNFPNGLPKLDEILAK</sequence>
<name>A0A363NL96_9SPHI</name>
<comment type="cofactor">
    <cofactor evidence="1">
        <name>(6R)-5,10-methylene-5,6,7,8-tetrahydrofolate</name>
        <dbReference type="ChEBI" id="CHEBI:15636"/>
    </cofactor>
</comment>
<dbReference type="PANTHER" id="PTHR11455">
    <property type="entry name" value="CRYPTOCHROME"/>
    <property type="match status" value="1"/>
</dbReference>
<dbReference type="InterPro" id="IPR036155">
    <property type="entry name" value="Crypto/Photolyase_N_sf"/>
</dbReference>
<dbReference type="Pfam" id="PF00875">
    <property type="entry name" value="DNA_photolyase"/>
    <property type="match status" value="1"/>
</dbReference>
<gene>
    <name evidence="6" type="ORF">DCO56_27170</name>
</gene>
<dbReference type="AlphaFoldDB" id="A0A363NL96"/>